<dbReference type="EMBL" id="BAOS01000003">
    <property type="protein sequence ID" value="GAX59475.1"/>
    <property type="molecule type" value="Genomic_DNA"/>
</dbReference>
<keyword evidence="1" id="KW-0472">Membrane</keyword>
<dbReference type="AlphaFoldDB" id="A0A286TUF0"/>
<reference evidence="3" key="1">
    <citation type="journal article" date="2017" name="Environ. Microbiol. Rep.">
        <title>Genetic Diversity of Marine Anaerobic Ammonium-Oxidizing Bacteria as Revealed by Genomic and Proteomic Analyses of 'Candidatus Scalindua japonica'.</title>
        <authorList>
            <person name="Oshiki M."/>
            <person name="Mizuto K."/>
            <person name="Kimura Z."/>
            <person name="Kindaichi T."/>
            <person name="Satoh H."/>
            <person name="Okabe S."/>
        </authorList>
    </citation>
    <scope>NUCLEOTIDE SEQUENCE [LARGE SCALE GENOMIC DNA]</scope>
    <source>
        <strain evidence="3">husup-a2</strain>
    </source>
</reference>
<sequence>MFFPKSIGLSLHGNDLIISKASQKFLKSTSQSIVVDDFLIKDSLDLKLIMDAHGFQTMNTVLSWPRERAIVREIELPGSNIKELRESISYQLDSFVLFPEEEVYYDIHPSHSDEYGEKVFIFAVKKEELDGVIVKLEASNLKPDRVIISPLSYIPLVNNDKVAVIEKCEDRYTFNLYVDKSLVSTSLVRNKNLLKTKIIENKPDELKFLECGQEETIDVQSEDDANIEYWDSNKQSLGVALNGLTEILGRFNVLKVKTKVRIKAFAIMGILSILVLAFIFILPGIFRDKKVQSLQAIDAKLKKLRPRVMVSNRLREEIDSISEINDKINEVVQKNSRRIDVVAELTKALPNDTWVRNLLIKKDGFEIEGIGLSGSKVLTLLEYSPRFDSVSFTSSVVKDKSGKEKFKIKGGIK</sequence>
<keyword evidence="1" id="KW-0812">Transmembrane</keyword>
<evidence type="ECO:0000256" key="1">
    <source>
        <dbReference type="SAM" id="Phobius"/>
    </source>
</evidence>
<accession>A0A286TUF0</accession>
<proteinExistence type="predicted"/>
<name>A0A286TUF0_9BACT</name>
<dbReference type="Gene3D" id="3.30.420.40">
    <property type="match status" value="2"/>
</dbReference>
<dbReference type="PANTHER" id="PTHR40278">
    <property type="entry name" value="DNA UTILIZATION PROTEIN HOFN"/>
    <property type="match status" value="1"/>
</dbReference>
<dbReference type="RefSeq" id="WP_096892598.1">
    <property type="nucleotide sequence ID" value="NZ_BAOS01000003.1"/>
</dbReference>
<keyword evidence="3" id="KW-1185">Reference proteome</keyword>
<organism evidence="2 3">
    <name type="scientific">Candidatus Scalindua japonica</name>
    <dbReference type="NCBI Taxonomy" id="1284222"/>
    <lineage>
        <taxon>Bacteria</taxon>
        <taxon>Pseudomonadati</taxon>
        <taxon>Planctomycetota</taxon>
        <taxon>Candidatus Brocadiia</taxon>
        <taxon>Candidatus Brocadiales</taxon>
        <taxon>Candidatus Scalinduaceae</taxon>
        <taxon>Candidatus Scalindua</taxon>
    </lineage>
</organism>
<dbReference type="Gene3D" id="3.30.1490.300">
    <property type="match status" value="1"/>
</dbReference>
<evidence type="ECO:0000313" key="3">
    <source>
        <dbReference type="Proteomes" id="UP000218542"/>
    </source>
</evidence>
<dbReference type="OrthoDB" id="244305at2"/>
<keyword evidence="1" id="KW-1133">Transmembrane helix</keyword>
<feature type="transmembrane region" description="Helical" evidence="1">
    <location>
        <begin position="264"/>
        <end position="286"/>
    </location>
</feature>
<gene>
    <name evidence="2" type="ORF">SCALIN_C03_0132</name>
</gene>
<dbReference type="PANTHER" id="PTHR40278:SF1">
    <property type="entry name" value="DNA UTILIZATION PROTEIN HOFN"/>
    <property type="match status" value="1"/>
</dbReference>
<evidence type="ECO:0000313" key="2">
    <source>
        <dbReference type="EMBL" id="GAX59475.1"/>
    </source>
</evidence>
<comment type="caution">
    <text evidence="2">The sequence shown here is derived from an EMBL/GenBank/DDBJ whole genome shotgun (WGS) entry which is preliminary data.</text>
</comment>
<dbReference type="Pfam" id="PF05137">
    <property type="entry name" value="PilN"/>
    <property type="match status" value="1"/>
</dbReference>
<protein>
    <submittedName>
        <fullName evidence="2">Tfp pilus assembly protein PilN</fullName>
    </submittedName>
</protein>
<dbReference type="Proteomes" id="UP000218542">
    <property type="component" value="Unassembled WGS sequence"/>
</dbReference>
<dbReference type="SUPFAM" id="SSF53067">
    <property type="entry name" value="Actin-like ATPase domain"/>
    <property type="match status" value="1"/>
</dbReference>
<dbReference type="InterPro" id="IPR052534">
    <property type="entry name" value="Extracell_DNA_Util/SecSys_Comp"/>
</dbReference>
<dbReference type="InterPro" id="IPR043129">
    <property type="entry name" value="ATPase_NBD"/>
</dbReference>
<dbReference type="InterPro" id="IPR007813">
    <property type="entry name" value="PilN"/>
</dbReference>